<dbReference type="Proteomes" id="UP001386955">
    <property type="component" value="Unassembled WGS sequence"/>
</dbReference>
<keyword evidence="2" id="KW-1185">Reference proteome</keyword>
<name>A0AAN9XTL6_PSOTE</name>
<accession>A0AAN9XTL6</accession>
<evidence type="ECO:0000313" key="1">
    <source>
        <dbReference type="EMBL" id="KAK7407034.1"/>
    </source>
</evidence>
<reference evidence="1 2" key="1">
    <citation type="submission" date="2024-01" db="EMBL/GenBank/DDBJ databases">
        <title>The genomes of 5 underutilized Papilionoideae crops provide insights into root nodulation and disease resistanc.</title>
        <authorList>
            <person name="Jiang F."/>
        </authorList>
    </citation>
    <scope>NUCLEOTIDE SEQUENCE [LARGE SCALE GENOMIC DNA]</scope>
    <source>
        <strain evidence="1">DUOXIRENSHENG_FW03</strain>
        <tissue evidence="1">Leaves</tissue>
    </source>
</reference>
<sequence length="111" mass="12463">MSISSYEHSQINLWCKINCVNLKDYFKEFKDDYIVVELSKYEVCNQIEVNQYLEHFSVNEPRYLSVEDELTGSSGYIVDEVGGGDNAKVSVNGNKEVSNANARVGVGDNAK</sequence>
<protein>
    <submittedName>
        <fullName evidence="1">Uncharacterized protein</fullName>
    </submittedName>
</protein>
<gene>
    <name evidence="1" type="ORF">VNO78_08674</name>
</gene>
<dbReference type="AlphaFoldDB" id="A0AAN9XTL6"/>
<evidence type="ECO:0000313" key="2">
    <source>
        <dbReference type="Proteomes" id="UP001386955"/>
    </source>
</evidence>
<proteinExistence type="predicted"/>
<organism evidence="1 2">
    <name type="scientific">Psophocarpus tetragonolobus</name>
    <name type="common">Winged bean</name>
    <name type="synonym">Dolichos tetragonolobus</name>
    <dbReference type="NCBI Taxonomy" id="3891"/>
    <lineage>
        <taxon>Eukaryota</taxon>
        <taxon>Viridiplantae</taxon>
        <taxon>Streptophyta</taxon>
        <taxon>Embryophyta</taxon>
        <taxon>Tracheophyta</taxon>
        <taxon>Spermatophyta</taxon>
        <taxon>Magnoliopsida</taxon>
        <taxon>eudicotyledons</taxon>
        <taxon>Gunneridae</taxon>
        <taxon>Pentapetalae</taxon>
        <taxon>rosids</taxon>
        <taxon>fabids</taxon>
        <taxon>Fabales</taxon>
        <taxon>Fabaceae</taxon>
        <taxon>Papilionoideae</taxon>
        <taxon>50 kb inversion clade</taxon>
        <taxon>NPAAA clade</taxon>
        <taxon>indigoferoid/millettioid clade</taxon>
        <taxon>Phaseoleae</taxon>
        <taxon>Psophocarpus</taxon>
    </lineage>
</organism>
<dbReference type="EMBL" id="JAYMYS010000002">
    <property type="protein sequence ID" value="KAK7407034.1"/>
    <property type="molecule type" value="Genomic_DNA"/>
</dbReference>
<comment type="caution">
    <text evidence="1">The sequence shown here is derived from an EMBL/GenBank/DDBJ whole genome shotgun (WGS) entry which is preliminary data.</text>
</comment>